<dbReference type="InterPro" id="IPR000594">
    <property type="entry name" value="ThiF_NAD_FAD-bd"/>
</dbReference>
<dbReference type="AlphaFoldDB" id="A0A444JCU6"/>
<dbReference type="Gene3D" id="3.40.50.720">
    <property type="entry name" value="NAD(P)-binding Rossmann-like Domain"/>
    <property type="match status" value="1"/>
</dbReference>
<comment type="caution">
    <text evidence="3">The sequence shown here is derived from an EMBL/GenBank/DDBJ whole genome shotgun (WGS) entry which is preliminary data.</text>
</comment>
<gene>
    <name evidence="3" type="ORF">VU00_10084</name>
</gene>
<dbReference type="EMBL" id="MTKR01000008">
    <property type="protein sequence ID" value="RWX50894.1"/>
    <property type="molecule type" value="Genomic_DNA"/>
</dbReference>
<dbReference type="SUPFAM" id="SSF69572">
    <property type="entry name" value="Activating enzymes of the ubiquitin-like proteins"/>
    <property type="match status" value="1"/>
</dbReference>
<dbReference type="Proteomes" id="UP000287615">
    <property type="component" value="Unassembled WGS sequence"/>
</dbReference>
<accession>A0A444JCU6</accession>
<dbReference type="PANTHER" id="PTHR43267">
    <property type="entry name" value="TRNA THREONYLCARBAMOYLADENOSINE DEHYDRATASE"/>
    <property type="match status" value="1"/>
</dbReference>
<dbReference type="PANTHER" id="PTHR43267:SF1">
    <property type="entry name" value="TRNA THREONYLCARBAMOYLADENOSINE DEHYDRATASE"/>
    <property type="match status" value="1"/>
</dbReference>
<dbReference type="InterPro" id="IPR032701">
    <property type="entry name" value="Prok-E2_B_dom"/>
</dbReference>
<dbReference type="GO" id="GO:0061503">
    <property type="term" value="F:tRNA threonylcarbamoyladenosine dehydratase"/>
    <property type="evidence" value="ECO:0007669"/>
    <property type="project" value="TreeGrafter"/>
</dbReference>
<evidence type="ECO:0000313" key="3">
    <source>
        <dbReference type="EMBL" id="RWX50894.1"/>
    </source>
</evidence>
<protein>
    <submittedName>
        <fullName evidence="3">E2 family protein B</fullName>
    </submittedName>
</protein>
<evidence type="ECO:0000313" key="4">
    <source>
        <dbReference type="Proteomes" id="UP000287615"/>
    </source>
</evidence>
<reference evidence="3 4" key="1">
    <citation type="submission" date="2017-01" db="EMBL/GenBank/DDBJ databases">
        <title>The cable genome- insights into the physiology and evolution of filamentous bacteria capable of sulfide oxidation via long distance electron transfer.</title>
        <authorList>
            <person name="Schreiber L."/>
            <person name="Bjerg J.T."/>
            <person name="Boggild A."/>
            <person name="Van De Vossenberg J."/>
            <person name="Meysman F."/>
            <person name="Nielsen L.P."/>
            <person name="Schramm A."/>
            <person name="Kjeldsen K.U."/>
        </authorList>
    </citation>
    <scope>NUCLEOTIDE SEQUENCE [LARGE SCALE GENOMIC DNA]</scope>
    <source>
        <strain evidence="3">A3</strain>
    </source>
</reference>
<dbReference type="InterPro" id="IPR045886">
    <property type="entry name" value="ThiF/MoeB/HesA"/>
</dbReference>
<dbReference type="InterPro" id="IPR035985">
    <property type="entry name" value="Ubiquitin-activating_enz"/>
</dbReference>
<dbReference type="PROSITE" id="PS00065">
    <property type="entry name" value="D_2_HYDROXYACID_DH_1"/>
    <property type="match status" value="1"/>
</dbReference>
<name>A0A444JCU6_9BACT</name>
<dbReference type="Pfam" id="PF14461">
    <property type="entry name" value="Prok-E2_B"/>
    <property type="match status" value="1"/>
</dbReference>
<dbReference type="InterPro" id="IPR029752">
    <property type="entry name" value="D-isomer_DH_CS1"/>
</dbReference>
<evidence type="ECO:0000259" key="2">
    <source>
        <dbReference type="Pfam" id="PF14461"/>
    </source>
</evidence>
<evidence type="ECO:0000259" key="1">
    <source>
        <dbReference type="Pfam" id="PF00899"/>
    </source>
</evidence>
<feature type="domain" description="THIF-type NAD/FAD binding fold" evidence="1">
    <location>
        <begin position="317"/>
        <end position="506"/>
    </location>
</feature>
<sequence>MPVNKSVEEMLSGIPGVSLVEPLRGFNERGVNPEIFMTFRLVASYEEQEWKLLVSIPKHFPVSLPRIHIENAQDYPAMGHINWHGSICYKDHQGLVADIRNPEKVLIGCLMETLRTLHQHYNDISRHDLWMDYEHYWESLPAEFHVTMCLIEQTDNSKELVGYLDHKRERKTKRPTFLAIHDQESKANAMYWPLAMIQKRKKSKVLYIPLIKPAIPPSPMSTWTCQDIAEIVNTHASPEVTKNVKLWSEKQKWSNITGIIFSHPKPSGEKALWGIQFSRNEKTQHPLTTPEKTWKISPIHLQNHSQNYLIRRGGAEAALANKKVAVIGCGSVGGNIAINLAKSGIGELHLYDFDWFLPENMYRHALGGLHIEPVFPRFKAERLSAEIMMNHPFAKATPHFQEKLLDVAPSKNENTTYDAIVVTTGDFTQELTYNMIHHKCKKSVPVIYAWQEGFGIGGHCMRVGNPDTPGCIECLYTRSAGFKPHPKTSFIKQGQTISQHIGGCGGVMTPYSYLDASQTAILATRSTISALKGDCSNELRSWKGSAVELESNGYAVSPWYTKLAQGENHDSRNYIAQNCKACGAND</sequence>
<proteinExistence type="predicted"/>
<dbReference type="GO" id="GO:0061504">
    <property type="term" value="P:cyclic threonylcarbamoyladenosine biosynthetic process"/>
    <property type="evidence" value="ECO:0007669"/>
    <property type="project" value="TreeGrafter"/>
</dbReference>
<feature type="domain" description="Prokaryotic E2 family B" evidence="2">
    <location>
        <begin position="50"/>
        <end position="141"/>
    </location>
</feature>
<dbReference type="Pfam" id="PF00899">
    <property type="entry name" value="ThiF"/>
    <property type="match status" value="1"/>
</dbReference>
<dbReference type="GO" id="GO:0008641">
    <property type="term" value="F:ubiquitin-like modifier activating enzyme activity"/>
    <property type="evidence" value="ECO:0007669"/>
    <property type="project" value="InterPro"/>
</dbReference>
<organism evidence="3 4">
    <name type="scientific">Candidatus Electrothrix marina</name>
    <dbReference type="NCBI Taxonomy" id="1859130"/>
    <lineage>
        <taxon>Bacteria</taxon>
        <taxon>Pseudomonadati</taxon>
        <taxon>Thermodesulfobacteriota</taxon>
        <taxon>Desulfobulbia</taxon>
        <taxon>Desulfobulbales</taxon>
        <taxon>Desulfobulbaceae</taxon>
        <taxon>Candidatus Electrothrix</taxon>
    </lineage>
</organism>